<evidence type="ECO:0000313" key="2">
    <source>
        <dbReference type="Proteomes" id="UP000054564"/>
    </source>
</evidence>
<gene>
    <name evidence="1" type="ORF">PSTG_05278</name>
</gene>
<dbReference type="EMBL" id="AJIL01000029">
    <property type="protein sequence ID" value="KNF01498.1"/>
    <property type="molecule type" value="Genomic_DNA"/>
</dbReference>
<comment type="caution">
    <text evidence="1">The sequence shown here is derived from an EMBL/GenBank/DDBJ whole genome shotgun (WGS) entry which is preliminary data.</text>
</comment>
<dbReference type="Gene3D" id="3.20.10.10">
    <property type="entry name" value="D-amino Acid Aminotransferase, subunit A, domain 2"/>
    <property type="match status" value="1"/>
</dbReference>
<sequence>MSQNHEFRLLTSFVLPAEVLQTSGPDVGSLGMPTLDLHLARLSIGHQAIAKAIPNSWCAKESAIDPVSIINALESTIKSHRESSSTSHSLRVRLTVGPSHTVSVVTSTMPPTPRITLLVSIDDRQTNYKGDPFLLTKTTYRAHYDQTRLRHGAKYEPAERELFDVLMYNDLRQVTETTISNIAIRKKKHSVVPNDSDAHVDPWITPRLSCGLLNGVRRQSLLRQGKVVEGIILVDDLINQGLENWEMICFNEVRGTYAVDLVDLGGKPST</sequence>
<dbReference type="GO" id="GO:0003824">
    <property type="term" value="F:catalytic activity"/>
    <property type="evidence" value="ECO:0007669"/>
    <property type="project" value="InterPro"/>
</dbReference>
<dbReference type="InterPro" id="IPR001544">
    <property type="entry name" value="Aminotrans_IV"/>
</dbReference>
<evidence type="ECO:0008006" key="3">
    <source>
        <dbReference type="Google" id="ProtNLM"/>
    </source>
</evidence>
<dbReference type="InterPro" id="IPR036038">
    <property type="entry name" value="Aminotransferase-like"/>
</dbReference>
<name>A0A0L0VQF0_9BASI</name>
<dbReference type="SUPFAM" id="SSF56752">
    <property type="entry name" value="D-aminoacid aminotransferase-like PLP-dependent enzymes"/>
    <property type="match status" value="1"/>
</dbReference>
<dbReference type="OrthoDB" id="64220at2759"/>
<proteinExistence type="predicted"/>
<dbReference type="Proteomes" id="UP000054564">
    <property type="component" value="Unassembled WGS sequence"/>
</dbReference>
<dbReference type="STRING" id="1165861.A0A0L0VQF0"/>
<accession>A0A0L0VQF0</accession>
<evidence type="ECO:0000313" key="1">
    <source>
        <dbReference type="EMBL" id="KNF01498.1"/>
    </source>
</evidence>
<reference evidence="2" key="1">
    <citation type="submission" date="2014-03" db="EMBL/GenBank/DDBJ databases">
        <title>The Genome Sequence of Puccinia striiformis f. sp. tritici PST-78.</title>
        <authorList>
            <consortium name="The Broad Institute Genome Sequencing Platform"/>
            <person name="Cuomo C."/>
            <person name="Hulbert S."/>
            <person name="Chen X."/>
            <person name="Walker B."/>
            <person name="Young S.K."/>
            <person name="Zeng Q."/>
            <person name="Gargeya S."/>
            <person name="Fitzgerald M."/>
            <person name="Haas B."/>
            <person name="Abouelleil A."/>
            <person name="Alvarado L."/>
            <person name="Arachchi H.M."/>
            <person name="Berlin A.M."/>
            <person name="Chapman S.B."/>
            <person name="Goldberg J."/>
            <person name="Griggs A."/>
            <person name="Gujja S."/>
            <person name="Hansen M."/>
            <person name="Howarth C."/>
            <person name="Imamovic A."/>
            <person name="Larimer J."/>
            <person name="McCowan C."/>
            <person name="Montmayeur A."/>
            <person name="Murphy C."/>
            <person name="Neiman D."/>
            <person name="Pearson M."/>
            <person name="Priest M."/>
            <person name="Roberts A."/>
            <person name="Saif S."/>
            <person name="Shea T."/>
            <person name="Sisk P."/>
            <person name="Sykes S."/>
            <person name="Wortman J."/>
            <person name="Nusbaum C."/>
            <person name="Birren B."/>
        </authorList>
    </citation>
    <scope>NUCLEOTIDE SEQUENCE [LARGE SCALE GENOMIC DNA]</scope>
    <source>
        <strain evidence="2">race PST-78</strain>
    </source>
</reference>
<dbReference type="InterPro" id="IPR043132">
    <property type="entry name" value="BCAT-like_C"/>
</dbReference>
<keyword evidence="2" id="KW-1185">Reference proteome</keyword>
<protein>
    <recommendedName>
        <fullName evidence="3">Aminodeoxychorismate lyase</fullName>
    </recommendedName>
</protein>
<organism evidence="1 2">
    <name type="scientific">Puccinia striiformis f. sp. tritici PST-78</name>
    <dbReference type="NCBI Taxonomy" id="1165861"/>
    <lineage>
        <taxon>Eukaryota</taxon>
        <taxon>Fungi</taxon>
        <taxon>Dikarya</taxon>
        <taxon>Basidiomycota</taxon>
        <taxon>Pucciniomycotina</taxon>
        <taxon>Pucciniomycetes</taxon>
        <taxon>Pucciniales</taxon>
        <taxon>Pucciniaceae</taxon>
        <taxon>Puccinia</taxon>
    </lineage>
</organism>
<dbReference type="Pfam" id="PF01063">
    <property type="entry name" value="Aminotran_4"/>
    <property type="match status" value="1"/>
</dbReference>
<dbReference type="AlphaFoldDB" id="A0A0L0VQF0"/>